<name>A0A6A6LL06_HEVBR</name>
<evidence type="ECO:0000313" key="1">
    <source>
        <dbReference type="EMBL" id="KAF2302110.1"/>
    </source>
</evidence>
<evidence type="ECO:0000313" key="2">
    <source>
        <dbReference type="Proteomes" id="UP000467840"/>
    </source>
</evidence>
<accession>A0A6A6LL06</accession>
<sequence>MAKKGKFPGDVCSLDGAMVRMVSAVYGVGLSVMSGGGESVGGVVWELSMAVNLEEMGLEATSIQDPKGVMPLSTVSTFDE</sequence>
<comment type="caution">
    <text evidence="1">The sequence shown here is derived from an EMBL/GenBank/DDBJ whole genome shotgun (WGS) entry which is preliminary data.</text>
</comment>
<dbReference type="Proteomes" id="UP000467840">
    <property type="component" value="Chromosome 4"/>
</dbReference>
<proteinExistence type="predicted"/>
<keyword evidence="2" id="KW-1185">Reference proteome</keyword>
<dbReference type="AlphaFoldDB" id="A0A6A6LL06"/>
<organism evidence="1 2">
    <name type="scientific">Hevea brasiliensis</name>
    <name type="common">Para rubber tree</name>
    <name type="synonym">Siphonia brasiliensis</name>
    <dbReference type="NCBI Taxonomy" id="3981"/>
    <lineage>
        <taxon>Eukaryota</taxon>
        <taxon>Viridiplantae</taxon>
        <taxon>Streptophyta</taxon>
        <taxon>Embryophyta</taxon>
        <taxon>Tracheophyta</taxon>
        <taxon>Spermatophyta</taxon>
        <taxon>Magnoliopsida</taxon>
        <taxon>eudicotyledons</taxon>
        <taxon>Gunneridae</taxon>
        <taxon>Pentapetalae</taxon>
        <taxon>rosids</taxon>
        <taxon>fabids</taxon>
        <taxon>Malpighiales</taxon>
        <taxon>Euphorbiaceae</taxon>
        <taxon>Crotonoideae</taxon>
        <taxon>Micrandreae</taxon>
        <taxon>Hevea</taxon>
    </lineage>
</organism>
<protein>
    <submittedName>
        <fullName evidence="1">Uncharacterized protein</fullName>
    </submittedName>
</protein>
<gene>
    <name evidence="1" type="ORF">GH714_032795</name>
</gene>
<dbReference type="EMBL" id="JAAGAX010000010">
    <property type="protein sequence ID" value="KAF2302110.1"/>
    <property type="molecule type" value="Genomic_DNA"/>
</dbReference>
<reference evidence="1 2" key="1">
    <citation type="journal article" date="2020" name="Mol. Plant">
        <title>The Chromosome-Based Rubber Tree Genome Provides New Insights into Spurge Genome Evolution and Rubber Biosynthesis.</title>
        <authorList>
            <person name="Liu J."/>
            <person name="Shi C."/>
            <person name="Shi C.C."/>
            <person name="Li W."/>
            <person name="Zhang Q.J."/>
            <person name="Zhang Y."/>
            <person name="Li K."/>
            <person name="Lu H.F."/>
            <person name="Shi C."/>
            <person name="Zhu S.T."/>
            <person name="Xiao Z.Y."/>
            <person name="Nan H."/>
            <person name="Yue Y."/>
            <person name="Zhu X.G."/>
            <person name="Wu Y."/>
            <person name="Hong X.N."/>
            <person name="Fan G.Y."/>
            <person name="Tong Y."/>
            <person name="Zhang D."/>
            <person name="Mao C.L."/>
            <person name="Liu Y.L."/>
            <person name="Hao S.J."/>
            <person name="Liu W.Q."/>
            <person name="Lv M.Q."/>
            <person name="Zhang H.B."/>
            <person name="Liu Y."/>
            <person name="Hu-Tang G.R."/>
            <person name="Wang J.P."/>
            <person name="Wang J.H."/>
            <person name="Sun Y.H."/>
            <person name="Ni S.B."/>
            <person name="Chen W.B."/>
            <person name="Zhang X.C."/>
            <person name="Jiao Y.N."/>
            <person name="Eichler E.E."/>
            <person name="Li G.H."/>
            <person name="Liu X."/>
            <person name="Gao L.Z."/>
        </authorList>
    </citation>
    <scope>NUCLEOTIDE SEQUENCE [LARGE SCALE GENOMIC DNA]</scope>
    <source>
        <strain evidence="2">cv. GT1</strain>
        <tissue evidence="1">Leaf</tissue>
    </source>
</reference>